<sequence length="139" mass="16025">MTSPPLDSTHDWQRRAWHDITPLDNTHGRQRRAWHDTTAFGQHTWSDYVRRGMTSLPLESTHDRTTSGVICHHRLWAAHTVERRVACHHRRWAAHMVERCQAWHDITILGLHARSNDVGRGMTSLPLDSTHGRTTSGMA</sequence>
<dbReference type="PANTHER" id="PTHR33187:SF11">
    <property type="entry name" value="AMINOTRANSFERASE-LIKE PLANT MOBILE DOMAIN-CONTAINING PROTEIN"/>
    <property type="match status" value="1"/>
</dbReference>
<dbReference type="AlphaFoldDB" id="A0A3Q7IGM0"/>
<dbReference type="EnsemblPlants" id="Solyc08g016797.1.1">
    <property type="protein sequence ID" value="Solyc08g016797.1.1"/>
    <property type="gene ID" value="Solyc08g016797.1"/>
</dbReference>
<reference evidence="1" key="2">
    <citation type="submission" date="2019-01" db="UniProtKB">
        <authorList>
            <consortium name="EnsemblPlants"/>
        </authorList>
    </citation>
    <scope>IDENTIFICATION</scope>
    <source>
        <strain evidence="1">cv. Heinz 1706</strain>
    </source>
</reference>
<name>A0A3Q7IGM0_SOLLC</name>
<evidence type="ECO:0000313" key="1">
    <source>
        <dbReference type="EnsemblPlants" id="Solyc08g016797.1.1"/>
    </source>
</evidence>
<proteinExistence type="predicted"/>
<dbReference type="InParanoid" id="A0A3Q7IGM0"/>
<organism evidence="1">
    <name type="scientific">Solanum lycopersicum</name>
    <name type="common">Tomato</name>
    <name type="synonym">Lycopersicon esculentum</name>
    <dbReference type="NCBI Taxonomy" id="4081"/>
    <lineage>
        <taxon>Eukaryota</taxon>
        <taxon>Viridiplantae</taxon>
        <taxon>Streptophyta</taxon>
        <taxon>Embryophyta</taxon>
        <taxon>Tracheophyta</taxon>
        <taxon>Spermatophyta</taxon>
        <taxon>Magnoliopsida</taxon>
        <taxon>eudicotyledons</taxon>
        <taxon>Gunneridae</taxon>
        <taxon>Pentapetalae</taxon>
        <taxon>asterids</taxon>
        <taxon>lamiids</taxon>
        <taxon>Solanales</taxon>
        <taxon>Solanaceae</taxon>
        <taxon>Solanoideae</taxon>
        <taxon>Solaneae</taxon>
        <taxon>Solanum</taxon>
        <taxon>Solanum subgen. Lycopersicon</taxon>
    </lineage>
</organism>
<protein>
    <submittedName>
        <fullName evidence="1">Uncharacterized protein</fullName>
    </submittedName>
</protein>
<dbReference type="Gramene" id="Solyc08g016797.1.1">
    <property type="protein sequence ID" value="Solyc08g016797.1.1"/>
    <property type="gene ID" value="Solyc08g016797.1"/>
</dbReference>
<dbReference type="PANTHER" id="PTHR33187">
    <property type="entry name" value="WU:FI09B08"/>
    <property type="match status" value="1"/>
</dbReference>
<dbReference type="Proteomes" id="UP000004994">
    <property type="component" value="Chromosome 8"/>
</dbReference>
<keyword evidence="2" id="KW-1185">Reference proteome</keyword>
<accession>A0A3Q7IGM0</accession>
<reference evidence="1" key="1">
    <citation type="journal article" date="2012" name="Nature">
        <title>The tomato genome sequence provides insights into fleshy fruit evolution.</title>
        <authorList>
            <consortium name="Tomato Genome Consortium"/>
        </authorList>
    </citation>
    <scope>NUCLEOTIDE SEQUENCE [LARGE SCALE GENOMIC DNA]</scope>
    <source>
        <strain evidence="1">cv. Heinz 1706</strain>
    </source>
</reference>
<evidence type="ECO:0000313" key="2">
    <source>
        <dbReference type="Proteomes" id="UP000004994"/>
    </source>
</evidence>